<comment type="caution">
    <text evidence="1">The sequence shown here is derived from an EMBL/GenBank/DDBJ whole genome shotgun (WGS) entry which is preliminary data.</text>
</comment>
<dbReference type="EMBL" id="JAMQBK010000014">
    <property type="protein sequence ID" value="MCM2369894.1"/>
    <property type="molecule type" value="Genomic_DNA"/>
</dbReference>
<gene>
    <name evidence="1" type="ORF">NB063_04580</name>
</gene>
<protein>
    <submittedName>
        <fullName evidence="1">Uncharacterized protein</fullName>
    </submittedName>
</protein>
<name>A0ABT0TZS9_9BACT</name>
<reference evidence="1 2" key="1">
    <citation type="journal article" date="2022" name="Syst. Appl. Microbiol.">
        <title>Rhodopirellula aestuarii sp. nov., a novel member of the genus Rhodopirellula isolated from brackish sediments collected in the Tagus River estuary, Portugal.</title>
        <authorList>
            <person name="Vitorino I.R."/>
            <person name="Klimek D."/>
            <person name="Calusinska M."/>
            <person name="Lobo-da-Cunha A."/>
            <person name="Vasconcelos V."/>
            <person name="Lage O.M."/>
        </authorList>
    </citation>
    <scope>NUCLEOTIDE SEQUENCE [LARGE SCALE GENOMIC DNA]</scope>
    <source>
        <strain evidence="1 2">ICT_H3.1</strain>
    </source>
</reference>
<dbReference type="RefSeq" id="WP_250927565.1">
    <property type="nucleotide sequence ID" value="NZ_JAMQBK010000014.1"/>
</dbReference>
<dbReference type="Proteomes" id="UP001202961">
    <property type="component" value="Unassembled WGS sequence"/>
</dbReference>
<accession>A0ABT0TZS9</accession>
<organism evidence="1 2">
    <name type="scientific">Aporhodopirellula aestuarii</name>
    <dbReference type="NCBI Taxonomy" id="2950107"/>
    <lineage>
        <taxon>Bacteria</taxon>
        <taxon>Pseudomonadati</taxon>
        <taxon>Planctomycetota</taxon>
        <taxon>Planctomycetia</taxon>
        <taxon>Pirellulales</taxon>
        <taxon>Pirellulaceae</taxon>
        <taxon>Aporhodopirellula</taxon>
    </lineage>
</organism>
<proteinExistence type="predicted"/>
<evidence type="ECO:0000313" key="1">
    <source>
        <dbReference type="EMBL" id="MCM2369894.1"/>
    </source>
</evidence>
<keyword evidence="2" id="KW-1185">Reference proteome</keyword>
<sequence>MTTNQSETFDENSAEAMTVIEEAYLEYRDAGLRLPPIPKEFVETLDEFADWYWGTDEMSLDNVTAFLESAMQPGGESGLAFGITGHGINSLWLCYRLKLKTLAVYTRFAFGGAYQDNDAAIPRVNEATTLLEELIPAAQAANEAGRFRGGHRMVVIDDQLSERSWQIAGGPVDKNVTDNPIREALTYLGEAFLNE</sequence>
<evidence type="ECO:0000313" key="2">
    <source>
        <dbReference type="Proteomes" id="UP001202961"/>
    </source>
</evidence>